<keyword evidence="1" id="KW-0732">Signal</keyword>
<dbReference type="InterPro" id="IPR011330">
    <property type="entry name" value="Glyco_hydro/deAcase_b/a-brl"/>
</dbReference>
<proteinExistence type="predicted"/>
<comment type="caution">
    <text evidence="3">The sequence shown here is derived from an EMBL/GenBank/DDBJ whole genome shotgun (WGS) entry which is preliminary data.</text>
</comment>
<dbReference type="Gene3D" id="3.20.20.370">
    <property type="entry name" value="Glycoside hydrolase/deacetylase"/>
    <property type="match status" value="1"/>
</dbReference>
<evidence type="ECO:0000313" key="3">
    <source>
        <dbReference type="EMBL" id="MFC5970128.1"/>
    </source>
</evidence>
<gene>
    <name evidence="3" type="ORF">ACFPYI_02175</name>
</gene>
<keyword evidence="4" id="KW-1185">Reference proteome</keyword>
<sequence length="322" mass="35416">MRAVMYHYVRPVADRPPNGYYRLELSDFRRQLDRLERAFDVLDRTRLLAVLRGDAPPPDDGLVLTFDDGLLDHHEWVFPELRRRGLCGVFFVSTGPLDGQVLPVHRVHSLLGSHPTDRVREALLATMDERGVAADGGGSTDTYRSDAVRDVEDDPAAHAAAVKRLVNFELPPESVPGLLDAVESRLGATTPSADAYYLSETGLRDLDDAGMVVGAHTVTHPVLSRLSVAAQRREIRDSFDRLEEVVGPLDVRPFAYPYGGPETFTDATEELLADADCDVAFTTVSGAFDGDDVRDRPFALPRQDCNEFPHGDASFDVSVSGE</sequence>
<organism evidence="3 4">
    <name type="scientific">Halomarina salina</name>
    <dbReference type="NCBI Taxonomy" id="1872699"/>
    <lineage>
        <taxon>Archaea</taxon>
        <taxon>Methanobacteriati</taxon>
        <taxon>Methanobacteriota</taxon>
        <taxon>Stenosarchaea group</taxon>
        <taxon>Halobacteria</taxon>
        <taxon>Halobacteriales</taxon>
        <taxon>Natronomonadaceae</taxon>
        <taxon>Halomarina</taxon>
    </lineage>
</organism>
<evidence type="ECO:0000256" key="1">
    <source>
        <dbReference type="ARBA" id="ARBA00022729"/>
    </source>
</evidence>
<dbReference type="InterPro" id="IPR002509">
    <property type="entry name" value="NODB_dom"/>
</dbReference>
<reference evidence="3 4" key="1">
    <citation type="journal article" date="2019" name="Int. J. Syst. Evol. Microbiol.">
        <title>The Global Catalogue of Microorganisms (GCM) 10K type strain sequencing project: providing services to taxonomists for standard genome sequencing and annotation.</title>
        <authorList>
            <consortium name="The Broad Institute Genomics Platform"/>
            <consortium name="The Broad Institute Genome Sequencing Center for Infectious Disease"/>
            <person name="Wu L."/>
            <person name="Ma J."/>
        </authorList>
    </citation>
    <scope>NUCLEOTIDE SEQUENCE [LARGE SCALE GENOMIC DNA]</scope>
    <source>
        <strain evidence="3 4">CGMCC 1.12543</strain>
    </source>
</reference>
<dbReference type="SUPFAM" id="SSF88713">
    <property type="entry name" value="Glycoside hydrolase/deacetylase"/>
    <property type="match status" value="1"/>
</dbReference>
<evidence type="ECO:0000259" key="2">
    <source>
        <dbReference type="Pfam" id="PF01522"/>
    </source>
</evidence>
<dbReference type="PANTHER" id="PTHR34216">
    <property type="match status" value="1"/>
</dbReference>
<feature type="domain" description="NodB homology" evidence="2">
    <location>
        <begin position="200"/>
        <end position="275"/>
    </location>
</feature>
<evidence type="ECO:0000313" key="4">
    <source>
        <dbReference type="Proteomes" id="UP001596099"/>
    </source>
</evidence>
<dbReference type="RefSeq" id="WP_247418801.1">
    <property type="nucleotide sequence ID" value="NZ_JALLGW010000002.1"/>
</dbReference>
<dbReference type="Proteomes" id="UP001596099">
    <property type="component" value="Unassembled WGS sequence"/>
</dbReference>
<protein>
    <submittedName>
        <fullName evidence="3">Polysaccharide deacetylase family protein</fullName>
    </submittedName>
</protein>
<accession>A0ABD5RHT1</accession>
<dbReference type="AlphaFoldDB" id="A0ABD5RHT1"/>
<name>A0ABD5RHT1_9EURY</name>
<dbReference type="InterPro" id="IPR051398">
    <property type="entry name" value="Polysacch_Deacetylase"/>
</dbReference>
<dbReference type="PANTHER" id="PTHR34216:SF7">
    <property type="entry name" value="POLY-BETA-1,6-N-ACETYL-D-GLUCOSAMINE N-DEACETYLASE"/>
    <property type="match status" value="1"/>
</dbReference>
<dbReference type="Pfam" id="PF01522">
    <property type="entry name" value="Polysacc_deac_1"/>
    <property type="match status" value="1"/>
</dbReference>
<dbReference type="EMBL" id="JBHSQH010000001">
    <property type="protein sequence ID" value="MFC5970128.1"/>
    <property type="molecule type" value="Genomic_DNA"/>
</dbReference>